<dbReference type="EMBL" id="JACJHX010000030">
    <property type="protein sequence ID" value="MBA9029245.1"/>
    <property type="molecule type" value="Genomic_DNA"/>
</dbReference>
<accession>A0ABR6CW63</accession>
<evidence type="ECO:0000313" key="2">
    <source>
        <dbReference type="Proteomes" id="UP000626697"/>
    </source>
</evidence>
<dbReference type="Proteomes" id="UP000626697">
    <property type="component" value="Unassembled WGS sequence"/>
</dbReference>
<sequence>MKKLSIGLLPLVLVTTQVPKADAHLGRTDSNGGHYRWTNCKMGVKFRRVITNGLGSSKTLPKPSTSTPAKPATVSASVYLNCVKQSYNQSAYIITAQPPFQ</sequence>
<organism evidence="1 2">
    <name type="scientific">Peribacillus huizhouensis</name>
    <dbReference type="NCBI Taxonomy" id="1501239"/>
    <lineage>
        <taxon>Bacteria</taxon>
        <taxon>Bacillati</taxon>
        <taxon>Bacillota</taxon>
        <taxon>Bacilli</taxon>
        <taxon>Bacillales</taxon>
        <taxon>Bacillaceae</taxon>
        <taxon>Peribacillus</taxon>
    </lineage>
</organism>
<reference evidence="1 2" key="1">
    <citation type="submission" date="2020-08" db="EMBL/GenBank/DDBJ databases">
        <title>Genomic Encyclopedia of Type Strains, Phase IV (KMG-IV): sequencing the most valuable type-strain genomes for metagenomic binning, comparative biology and taxonomic classification.</title>
        <authorList>
            <person name="Goeker M."/>
        </authorList>
    </citation>
    <scope>NUCLEOTIDE SEQUENCE [LARGE SCALE GENOMIC DNA]</scope>
    <source>
        <strain evidence="1 2">DSM 105481</strain>
    </source>
</reference>
<name>A0ABR6CW63_9BACI</name>
<gene>
    <name evidence="1" type="ORF">HNP81_004617</name>
</gene>
<keyword evidence="2" id="KW-1185">Reference proteome</keyword>
<protein>
    <submittedName>
        <fullName evidence="1">Uncharacterized protein</fullName>
    </submittedName>
</protein>
<evidence type="ECO:0000313" key="1">
    <source>
        <dbReference type="EMBL" id="MBA9029245.1"/>
    </source>
</evidence>
<comment type="caution">
    <text evidence="1">The sequence shown here is derived from an EMBL/GenBank/DDBJ whole genome shotgun (WGS) entry which is preliminary data.</text>
</comment>
<proteinExistence type="predicted"/>